<sequence>MASTDQCAIGADGQLLDASKITFYNDPDDPNPLPAVKLNSTATGGQATQITQFFRKASSRLTDPNNAELKCKASEEDTSRPRARARTRHASTSPEPMDEDKEDSDDEMPGLEDPSDSEGEEDEDDNPTDTDEISDDVNEAYERTKALGDADRAAMRPRPKAELTKDIEPIYEESELKDSDTGVVTKGYWCRLCKKDKVATKKCFFTGNVSARRTHISRNSNHFEVYKQLCEENKLPLHPRATPRGYGQQSTLEGFATKTPPFTSEGLVDHLVELMVTEDDAFRLVDKAPFRRVLHYCRPSLKESDIPHRTKMRGEILTRASEAEDRLREKLSKIPGQVSFTFDTWTSKTGDPFFGVTGHYIDSPPDSPEDWSLKSEQLAYTPIEGNHSGQNLSKILVRAVDRYDLREKMGWGTADNATNNDTCMKCAGEEVDPLKLRWDPVERRVRCMEHAVHLAAKHFIDHVSPISAKAVVAKAKKLRKELKAANPDLDDDEIDTLLAAEDDGPEDDGGENDGNEDEPRPKDALGKALALIRASPQAQAFFKKMCVEADVPALQLLGWIRTRWALMFTFLDRLILLRLAVNRFVLLADDSSEVPNLVKKSYANFRLSNQDWEHLGRIREVLQEPANIQQSFSSSRYPTVWRTLPLLEALAETWRNMAATDRFADMQDSIYAGLENIENWYGKTNDTDVYFICLALDPNIKTAYTQESWNSEAYEEGLAKLESVVLRCLLHRSHNGNPGRC</sequence>
<evidence type="ECO:0000313" key="8">
    <source>
        <dbReference type="Proteomes" id="UP001362999"/>
    </source>
</evidence>
<dbReference type="GO" id="GO:0008270">
    <property type="term" value="F:zinc ion binding"/>
    <property type="evidence" value="ECO:0007669"/>
    <property type="project" value="UniProtKB-KW"/>
</dbReference>
<evidence type="ECO:0000256" key="5">
    <source>
        <dbReference type="ARBA" id="ARBA00023242"/>
    </source>
</evidence>
<dbReference type="Proteomes" id="UP001362999">
    <property type="component" value="Unassembled WGS sequence"/>
</dbReference>
<keyword evidence="2" id="KW-0479">Metal-binding</keyword>
<feature type="compositionally biased region" description="Acidic residues" evidence="6">
    <location>
        <begin position="500"/>
        <end position="516"/>
    </location>
</feature>
<dbReference type="EMBL" id="JAWWNJ010000033">
    <property type="protein sequence ID" value="KAK7025717.1"/>
    <property type="molecule type" value="Genomic_DNA"/>
</dbReference>
<evidence type="ECO:0000256" key="2">
    <source>
        <dbReference type="ARBA" id="ARBA00022723"/>
    </source>
</evidence>
<feature type="compositionally biased region" description="Acidic residues" evidence="6">
    <location>
        <begin position="96"/>
        <end position="137"/>
    </location>
</feature>
<proteinExistence type="predicted"/>
<accession>A0AAW0BIK4</accession>
<reference evidence="7 8" key="1">
    <citation type="journal article" date="2024" name="J Genomics">
        <title>Draft genome sequencing and assembly of Favolaschia claudopus CIRM-BRFM 2984 isolated from oak limbs.</title>
        <authorList>
            <person name="Navarro D."/>
            <person name="Drula E."/>
            <person name="Chaduli D."/>
            <person name="Cazenave R."/>
            <person name="Ahrendt S."/>
            <person name="Wang J."/>
            <person name="Lipzen A."/>
            <person name="Daum C."/>
            <person name="Barry K."/>
            <person name="Grigoriev I.V."/>
            <person name="Favel A."/>
            <person name="Rosso M.N."/>
            <person name="Martin F."/>
        </authorList>
    </citation>
    <scope>NUCLEOTIDE SEQUENCE [LARGE SCALE GENOMIC DNA]</scope>
    <source>
        <strain evidence="7 8">CIRM-BRFM 2984</strain>
    </source>
</reference>
<name>A0AAW0BIK4_9AGAR</name>
<dbReference type="InterPro" id="IPR012337">
    <property type="entry name" value="RNaseH-like_sf"/>
</dbReference>
<dbReference type="PANTHER" id="PTHR46481">
    <property type="entry name" value="ZINC FINGER BED DOMAIN-CONTAINING PROTEIN 4"/>
    <property type="match status" value="1"/>
</dbReference>
<organism evidence="7 8">
    <name type="scientific">Favolaschia claudopus</name>
    <dbReference type="NCBI Taxonomy" id="2862362"/>
    <lineage>
        <taxon>Eukaryota</taxon>
        <taxon>Fungi</taxon>
        <taxon>Dikarya</taxon>
        <taxon>Basidiomycota</taxon>
        <taxon>Agaricomycotina</taxon>
        <taxon>Agaricomycetes</taxon>
        <taxon>Agaricomycetidae</taxon>
        <taxon>Agaricales</taxon>
        <taxon>Marasmiineae</taxon>
        <taxon>Mycenaceae</taxon>
        <taxon>Favolaschia</taxon>
    </lineage>
</organism>
<keyword evidence="4" id="KW-0862">Zinc</keyword>
<evidence type="ECO:0000313" key="7">
    <source>
        <dbReference type="EMBL" id="KAK7025717.1"/>
    </source>
</evidence>
<keyword evidence="5" id="KW-0539">Nucleus</keyword>
<gene>
    <name evidence="7" type="ORF">R3P38DRAFT_3531495</name>
</gene>
<dbReference type="SUPFAM" id="SSF53098">
    <property type="entry name" value="Ribonuclease H-like"/>
    <property type="match status" value="1"/>
</dbReference>
<dbReference type="InterPro" id="IPR052035">
    <property type="entry name" value="ZnF_BED_domain_contain"/>
</dbReference>
<keyword evidence="3" id="KW-0863">Zinc-finger</keyword>
<feature type="compositionally biased region" description="Basic and acidic residues" evidence="6">
    <location>
        <begin position="69"/>
        <end position="80"/>
    </location>
</feature>
<keyword evidence="8" id="KW-1185">Reference proteome</keyword>
<dbReference type="GO" id="GO:0005634">
    <property type="term" value="C:nucleus"/>
    <property type="evidence" value="ECO:0007669"/>
    <property type="project" value="UniProtKB-SubCell"/>
</dbReference>
<protein>
    <submittedName>
        <fullName evidence="7">HAT family dimerization domain-containing protein</fullName>
    </submittedName>
</protein>
<evidence type="ECO:0000256" key="1">
    <source>
        <dbReference type="ARBA" id="ARBA00004123"/>
    </source>
</evidence>
<comment type="caution">
    <text evidence="7">The sequence shown here is derived from an EMBL/GenBank/DDBJ whole genome shotgun (WGS) entry which is preliminary data.</text>
</comment>
<feature type="compositionally biased region" description="Low complexity" evidence="6">
    <location>
        <begin position="41"/>
        <end position="52"/>
    </location>
</feature>
<feature type="region of interest" description="Disordered" evidence="6">
    <location>
        <begin position="22"/>
        <end position="137"/>
    </location>
</feature>
<evidence type="ECO:0000256" key="3">
    <source>
        <dbReference type="ARBA" id="ARBA00022771"/>
    </source>
</evidence>
<dbReference type="PANTHER" id="PTHR46481:SF10">
    <property type="entry name" value="ZINC FINGER BED DOMAIN-CONTAINING PROTEIN 39"/>
    <property type="match status" value="1"/>
</dbReference>
<comment type="subcellular location">
    <subcellularLocation>
        <location evidence="1">Nucleus</location>
    </subcellularLocation>
</comment>
<feature type="region of interest" description="Disordered" evidence="6">
    <location>
        <begin position="500"/>
        <end position="522"/>
    </location>
</feature>
<evidence type="ECO:0000256" key="4">
    <source>
        <dbReference type="ARBA" id="ARBA00022833"/>
    </source>
</evidence>
<evidence type="ECO:0000256" key="6">
    <source>
        <dbReference type="SAM" id="MobiDB-lite"/>
    </source>
</evidence>
<dbReference type="AlphaFoldDB" id="A0AAW0BIK4"/>